<dbReference type="Gene3D" id="3.30.70.100">
    <property type="match status" value="1"/>
</dbReference>
<feature type="domain" description="HMA" evidence="2">
    <location>
        <begin position="1"/>
        <end position="62"/>
    </location>
</feature>
<dbReference type="CDD" id="cd00371">
    <property type="entry name" value="HMA"/>
    <property type="match status" value="1"/>
</dbReference>
<accession>A0A2S5JL49</accession>
<dbReference type="PROSITE" id="PS01047">
    <property type="entry name" value="HMA_1"/>
    <property type="match status" value="1"/>
</dbReference>
<dbReference type="PROSITE" id="PS50846">
    <property type="entry name" value="HMA_2"/>
    <property type="match status" value="1"/>
</dbReference>
<keyword evidence="4" id="KW-1185">Reference proteome</keyword>
<dbReference type="AlphaFoldDB" id="A0A2S5JL49"/>
<dbReference type="Proteomes" id="UP000239736">
    <property type="component" value="Unassembled WGS sequence"/>
</dbReference>
<evidence type="ECO:0000259" key="2">
    <source>
        <dbReference type="PROSITE" id="PS50846"/>
    </source>
</evidence>
<gene>
    <name evidence="3" type="ORF">LV82_00139</name>
</gene>
<evidence type="ECO:0000313" key="4">
    <source>
        <dbReference type="Proteomes" id="UP000239736"/>
    </source>
</evidence>
<dbReference type="RefSeq" id="WP_104068794.1">
    <property type="nucleotide sequence ID" value="NZ_PRDS01000001.1"/>
</dbReference>
<keyword evidence="1" id="KW-0479">Metal-binding</keyword>
<dbReference type="InterPro" id="IPR006121">
    <property type="entry name" value="HMA_dom"/>
</dbReference>
<sequence>MKLSIPDMSCGHCKAVVERTIIEIDSGADVIVDLDNRTVEVKTTAAPQALVQALEAQGYPAKILD</sequence>
<evidence type="ECO:0000313" key="3">
    <source>
        <dbReference type="EMBL" id="PPB82214.1"/>
    </source>
</evidence>
<dbReference type="OrthoDB" id="9801832at2"/>
<proteinExistence type="predicted"/>
<dbReference type="GO" id="GO:0046872">
    <property type="term" value="F:metal ion binding"/>
    <property type="evidence" value="ECO:0007669"/>
    <property type="project" value="UniProtKB-KW"/>
</dbReference>
<dbReference type="InterPro" id="IPR036163">
    <property type="entry name" value="HMA_dom_sf"/>
</dbReference>
<dbReference type="InterPro" id="IPR017969">
    <property type="entry name" value="Heavy-metal-associated_CS"/>
</dbReference>
<protein>
    <submittedName>
        <fullName evidence="3">Copper chaperone</fullName>
    </submittedName>
</protein>
<organism evidence="3 4">
    <name type="scientific">Albidovulum inexpectatum</name>
    <dbReference type="NCBI Taxonomy" id="196587"/>
    <lineage>
        <taxon>Bacteria</taxon>
        <taxon>Pseudomonadati</taxon>
        <taxon>Pseudomonadota</taxon>
        <taxon>Alphaproteobacteria</taxon>
        <taxon>Rhodobacterales</taxon>
        <taxon>Paracoccaceae</taxon>
        <taxon>Albidovulum</taxon>
    </lineage>
</organism>
<reference evidence="3 4" key="1">
    <citation type="submission" date="2018-01" db="EMBL/GenBank/DDBJ databases">
        <title>Genomic Encyclopedia of Archaeal and Bacterial Type Strains, Phase II (KMG-II): from individual species to whole genera.</title>
        <authorList>
            <person name="Goeker M."/>
        </authorList>
    </citation>
    <scope>NUCLEOTIDE SEQUENCE [LARGE SCALE GENOMIC DNA]</scope>
    <source>
        <strain evidence="3 4">DSM 12048</strain>
    </source>
</reference>
<evidence type="ECO:0000256" key="1">
    <source>
        <dbReference type="ARBA" id="ARBA00022723"/>
    </source>
</evidence>
<dbReference type="Pfam" id="PF00403">
    <property type="entry name" value="HMA"/>
    <property type="match status" value="1"/>
</dbReference>
<dbReference type="SUPFAM" id="SSF55008">
    <property type="entry name" value="HMA, heavy metal-associated domain"/>
    <property type="match status" value="1"/>
</dbReference>
<comment type="caution">
    <text evidence="3">The sequence shown here is derived from an EMBL/GenBank/DDBJ whole genome shotgun (WGS) entry which is preliminary data.</text>
</comment>
<dbReference type="EMBL" id="PRDS01000001">
    <property type="protein sequence ID" value="PPB82214.1"/>
    <property type="molecule type" value="Genomic_DNA"/>
</dbReference>
<name>A0A2S5JL49_9RHOB</name>